<evidence type="ECO:0000313" key="3">
    <source>
        <dbReference type="Proteomes" id="UP000092445"/>
    </source>
</evidence>
<reference evidence="2" key="2">
    <citation type="submission" date="2020-05" db="UniProtKB">
        <authorList>
            <consortium name="EnsemblMetazoa"/>
        </authorList>
    </citation>
    <scope>IDENTIFICATION</scope>
    <source>
        <strain evidence="2">IAEA</strain>
    </source>
</reference>
<reference evidence="3" key="1">
    <citation type="submission" date="2014-03" db="EMBL/GenBank/DDBJ databases">
        <authorList>
            <person name="Aksoy S."/>
            <person name="Warren W."/>
            <person name="Wilson R.K."/>
        </authorList>
    </citation>
    <scope>NUCLEOTIDE SEQUENCE [LARGE SCALE GENOMIC DNA]</scope>
    <source>
        <strain evidence="3">IAEA</strain>
    </source>
</reference>
<dbReference type="VEuPathDB" id="VectorBase:GPAI027927"/>
<feature type="transmembrane region" description="Helical" evidence="1">
    <location>
        <begin position="62"/>
        <end position="84"/>
    </location>
</feature>
<keyword evidence="1" id="KW-1133">Transmembrane helix</keyword>
<name>A0A1A9ZX89_GLOPL</name>
<accession>A0A1A9ZX89</accession>
<evidence type="ECO:0000313" key="2">
    <source>
        <dbReference type="EnsemblMetazoa" id="GPAI027927-PA"/>
    </source>
</evidence>
<dbReference type="Proteomes" id="UP000092445">
    <property type="component" value="Unassembled WGS sequence"/>
</dbReference>
<proteinExistence type="predicted"/>
<keyword evidence="1" id="KW-0812">Transmembrane</keyword>
<protein>
    <submittedName>
        <fullName evidence="2">Uncharacterized protein</fullName>
    </submittedName>
</protein>
<evidence type="ECO:0000256" key="1">
    <source>
        <dbReference type="SAM" id="Phobius"/>
    </source>
</evidence>
<keyword evidence="3" id="KW-1185">Reference proteome</keyword>
<dbReference type="AlphaFoldDB" id="A0A1A9ZX89"/>
<sequence>MSLKGGTILGPPTGFCENDSCIAANFHVVVGGNELWRYDTAQWGIHAQRLPVFMTRGFVYDYGLAVITVVFIKSSCIAYIKYIYD</sequence>
<dbReference type="EnsemblMetazoa" id="GPAI027927-RA">
    <property type="protein sequence ID" value="GPAI027927-PA"/>
    <property type="gene ID" value="GPAI027927"/>
</dbReference>
<keyword evidence="1" id="KW-0472">Membrane</keyword>
<organism evidence="2 3">
    <name type="scientific">Glossina pallidipes</name>
    <name type="common">Tsetse fly</name>
    <dbReference type="NCBI Taxonomy" id="7398"/>
    <lineage>
        <taxon>Eukaryota</taxon>
        <taxon>Metazoa</taxon>
        <taxon>Ecdysozoa</taxon>
        <taxon>Arthropoda</taxon>
        <taxon>Hexapoda</taxon>
        <taxon>Insecta</taxon>
        <taxon>Pterygota</taxon>
        <taxon>Neoptera</taxon>
        <taxon>Endopterygota</taxon>
        <taxon>Diptera</taxon>
        <taxon>Brachycera</taxon>
        <taxon>Muscomorpha</taxon>
        <taxon>Hippoboscoidea</taxon>
        <taxon>Glossinidae</taxon>
        <taxon>Glossina</taxon>
    </lineage>
</organism>